<dbReference type="GO" id="GO:0005789">
    <property type="term" value="C:endoplasmic reticulum membrane"/>
    <property type="evidence" value="ECO:0007669"/>
    <property type="project" value="UniProtKB-SubCell"/>
</dbReference>
<keyword evidence="12" id="KW-0963">Cytoplasm</keyword>
<evidence type="ECO:0000256" key="7">
    <source>
        <dbReference type="ARBA" id="ARBA00022833"/>
    </source>
</evidence>
<proteinExistence type="inferred from homology"/>
<dbReference type="Pfam" id="PF04810">
    <property type="entry name" value="zf-Sec23_Sec24"/>
    <property type="match status" value="1"/>
</dbReference>
<dbReference type="Gene3D" id="3.40.50.410">
    <property type="entry name" value="von Willebrand factor, type A domain"/>
    <property type="match status" value="1"/>
</dbReference>
<evidence type="ECO:0000313" key="16">
    <source>
        <dbReference type="EMBL" id="GMM36278.1"/>
    </source>
</evidence>
<evidence type="ECO:0000256" key="10">
    <source>
        <dbReference type="ARBA" id="ARBA00023136"/>
    </source>
</evidence>
<dbReference type="GeneID" id="90074253"/>
<dbReference type="SUPFAM" id="SSF81811">
    <property type="entry name" value="Helical domain of Sec23/24"/>
    <property type="match status" value="1"/>
</dbReference>
<dbReference type="InterPro" id="IPR037364">
    <property type="entry name" value="Sec23"/>
</dbReference>
<comment type="similarity">
    <text evidence="3 12">Belongs to the SEC23/SEC24 family. SEC23 subfamily.</text>
</comment>
<keyword evidence="5 12" id="KW-0479">Metal-binding</keyword>
<dbReference type="PANTHER" id="PTHR11141:SF0">
    <property type="entry name" value="PROTEIN TRANSPORT PROTEIN SEC23"/>
    <property type="match status" value="1"/>
</dbReference>
<dbReference type="InterPro" id="IPR006896">
    <property type="entry name" value="Sec23/24_trunk_dom"/>
</dbReference>
<evidence type="ECO:0000256" key="9">
    <source>
        <dbReference type="ARBA" id="ARBA00022927"/>
    </source>
</evidence>
<dbReference type="Gene3D" id="2.30.30.380">
    <property type="entry name" value="Zn-finger domain of Sec23/24"/>
    <property type="match status" value="1"/>
</dbReference>
<evidence type="ECO:0000256" key="1">
    <source>
        <dbReference type="ARBA" id="ARBA00004299"/>
    </source>
</evidence>
<protein>
    <recommendedName>
        <fullName evidence="12">Protein transport protein SEC23</fullName>
    </recommendedName>
</protein>
<dbReference type="Gene3D" id="3.40.20.10">
    <property type="entry name" value="Severin"/>
    <property type="match status" value="1"/>
</dbReference>
<dbReference type="GO" id="GO:0005096">
    <property type="term" value="F:GTPase activator activity"/>
    <property type="evidence" value="ECO:0007669"/>
    <property type="project" value="TreeGrafter"/>
</dbReference>
<evidence type="ECO:0000256" key="2">
    <source>
        <dbReference type="ARBA" id="ARBA00004397"/>
    </source>
</evidence>
<evidence type="ECO:0000259" key="15">
    <source>
        <dbReference type="Pfam" id="PF04815"/>
    </source>
</evidence>
<sequence length="860" mass="99141">MPADKQQQTRFNWNKFPYSKLQESYTGHVACHLSPCENTIKVALNQIGYVKCINLGCQAIMNKYCQINIQKRSWTCCICKTINSINDNISQESLDIFRNNGSFDFLSDTIIPGPTVEPRMIFNQKTKVYMYMIDLLTEKDELSSLKSSILESVSALPANSVVIVITYDSKTIRIHDSDTGIPHAFDIESPIDVKNMRNNLFSGSYDRFRINKYLYNLNDSVQLTNLQSSLNNLSTTNIEKPKGQRHTRITGTALQIAMELVKVMKLEILPILANKLSFIVNVLVFISGPCTTGAGKIISPSLKSNFRNHNVIVESFSELNQLNYAVKFYSDLIYANVGLLYGLDSEHRAFNKNCNISIKFDIFSANYDETGLFEMQNLCNLTGGRLILSDSFDTNIFKQNFLKVFPGSQNRLNYNGRLDILTSCNLKINGAIGPLVSLKNHSQYASDLRIGESLTNSWLINSFQDTNFTVFFQQEDFIGKKRLKNDFYYVQFKLRYKNRDENFLKIITVEKKNGHTPAELAEGFDQVAYLGILAKKVVYDNLFNLKYDDLNEDLDLMFKNLIVEFGRVLIEEPTSVWSNEKFHNFITENSLIELNSKFNLIPEFFYYLKKSYIVRKFNITPDETSFYNNILLQSNAKVTRLIVNSSLYNVSVHGFPNIVSSDTNFDIAALKYEQIFLTPIPLDADALSISNNNIFIFDDFFHILIHYGSSISYYRDIFIKEINPKLRDKDLSSIDLDVDIKQPLLEFKAQSENQSTLNPIAYLIDTVDFLKIFQLIRYSKLKVLQVIRDPQRSVLPRYVETDENKSQARFLYARLSPADRYNDRYSFTNSTIISEEMSLNDYYRKICFEARISIERKEKM</sequence>
<keyword evidence="11 12" id="KW-0968">Cytoplasmic vesicle</keyword>
<dbReference type="GO" id="GO:0008270">
    <property type="term" value="F:zinc ion binding"/>
    <property type="evidence" value="ECO:0007669"/>
    <property type="project" value="InterPro"/>
</dbReference>
<keyword evidence="9 12" id="KW-0653">Protein transport</keyword>
<evidence type="ECO:0000259" key="14">
    <source>
        <dbReference type="Pfam" id="PF04811"/>
    </source>
</evidence>
<dbReference type="SUPFAM" id="SSF82919">
    <property type="entry name" value="Zn-finger domain of Sec23/24"/>
    <property type="match status" value="1"/>
</dbReference>
<evidence type="ECO:0000256" key="8">
    <source>
        <dbReference type="ARBA" id="ARBA00022892"/>
    </source>
</evidence>
<dbReference type="RefSeq" id="XP_064853274.1">
    <property type="nucleotide sequence ID" value="XM_064997202.1"/>
</dbReference>
<evidence type="ECO:0000313" key="17">
    <source>
        <dbReference type="Proteomes" id="UP001360560"/>
    </source>
</evidence>
<keyword evidence="4 12" id="KW-0813">Transport</keyword>
<dbReference type="GO" id="GO:0070971">
    <property type="term" value="C:endoplasmic reticulum exit site"/>
    <property type="evidence" value="ECO:0007669"/>
    <property type="project" value="TreeGrafter"/>
</dbReference>
<dbReference type="Gene3D" id="2.60.40.1670">
    <property type="entry name" value="beta-sandwich domain of Sec23/24"/>
    <property type="match status" value="1"/>
</dbReference>
<dbReference type="Proteomes" id="UP001360560">
    <property type="component" value="Unassembled WGS sequence"/>
</dbReference>
<evidence type="ECO:0000256" key="11">
    <source>
        <dbReference type="ARBA" id="ARBA00023329"/>
    </source>
</evidence>
<dbReference type="Pfam" id="PF04815">
    <property type="entry name" value="Sec23_helical"/>
    <property type="match status" value="1"/>
</dbReference>
<name>A0AAV5QNB8_9ASCO</name>
<reference evidence="16 17" key="1">
    <citation type="journal article" date="2023" name="Elife">
        <title>Identification of key yeast species and microbe-microbe interactions impacting larval growth of Drosophila in the wild.</title>
        <authorList>
            <person name="Mure A."/>
            <person name="Sugiura Y."/>
            <person name="Maeda R."/>
            <person name="Honda K."/>
            <person name="Sakurai N."/>
            <person name="Takahashi Y."/>
            <person name="Watada M."/>
            <person name="Katoh T."/>
            <person name="Gotoh A."/>
            <person name="Gotoh Y."/>
            <person name="Taniguchi I."/>
            <person name="Nakamura K."/>
            <person name="Hayashi T."/>
            <person name="Katayama T."/>
            <person name="Uemura T."/>
            <person name="Hattori Y."/>
        </authorList>
    </citation>
    <scope>NUCLEOTIDE SEQUENCE [LARGE SCALE GENOMIC DNA]</scope>
    <source>
        <strain evidence="16 17">SC-9</strain>
    </source>
</reference>
<keyword evidence="8 12" id="KW-0931">ER-Golgi transport</keyword>
<feature type="domain" description="Sec23/Sec24 helical" evidence="15">
    <location>
        <begin position="525"/>
        <end position="636"/>
    </location>
</feature>
<dbReference type="SUPFAM" id="SSF82754">
    <property type="entry name" value="C-terminal, gelsolin-like domain of Sec23/24"/>
    <property type="match status" value="1"/>
</dbReference>
<dbReference type="InterPro" id="IPR036465">
    <property type="entry name" value="vWFA_dom_sf"/>
</dbReference>
<dbReference type="InterPro" id="IPR029006">
    <property type="entry name" value="ADF-H/Gelsolin-like_dom_sf"/>
</dbReference>
<keyword evidence="7 12" id="KW-0862">Zinc</keyword>
<keyword evidence="12" id="KW-0333">Golgi apparatus</keyword>
<dbReference type="SUPFAM" id="SSF53300">
    <property type="entry name" value="vWA-like"/>
    <property type="match status" value="1"/>
</dbReference>
<dbReference type="AlphaFoldDB" id="A0AAV5QNB8"/>
<feature type="domain" description="Sec23/Sec24 trunk" evidence="14">
    <location>
        <begin position="125"/>
        <end position="405"/>
    </location>
</feature>
<dbReference type="EMBL" id="BTFZ01000011">
    <property type="protein sequence ID" value="GMM36278.1"/>
    <property type="molecule type" value="Genomic_DNA"/>
</dbReference>
<evidence type="ECO:0000256" key="12">
    <source>
        <dbReference type="RuleBase" id="RU365030"/>
    </source>
</evidence>
<dbReference type="GO" id="GO:0000139">
    <property type="term" value="C:Golgi membrane"/>
    <property type="evidence" value="ECO:0007669"/>
    <property type="project" value="UniProtKB-SubCell"/>
</dbReference>
<dbReference type="GO" id="GO:0030127">
    <property type="term" value="C:COPII vesicle coat"/>
    <property type="evidence" value="ECO:0007669"/>
    <property type="project" value="InterPro"/>
</dbReference>
<dbReference type="InterPro" id="IPR006900">
    <property type="entry name" value="Sec23/24_helical_dom"/>
</dbReference>
<dbReference type="PANTHER" id="PTHR11141">
    <property type="entry name" value="PROTEIN TRANSPORT PROTEIN SEC23"/>
    <property type="match status" value="1"/>
</dbReference>
<evidence type="ECO:0000256" key="6">
    <source>
        <dbReference type="ARBA" id="ARBA00022824"/>
    </source>
</evidence>
<dbReference type="InterPro" id="IPR036174">
    <property type="entry name" value="Znf_Sec23_Sec24_sf"/>
</dbReference>
<evidence type="ECO:0000256" key="5">
    <source>
        <dbReference type="ARBA" id="ARBA00022723"/>
    </source>
</evidence>
<keyword evidence="17" id="KW-1185">Reference proteome</keyword>
<dbReference type="GO" id="GO:0090110">
    <property type="term" value="P:COPII-coated vesicle cargo loading"/>
    <property type="evidence" value="ECO:0007669"/>
    <property type="project" value="TreeGrafter"/>
</dbReference>
<organism evidence="16 17">
    <name type="scientific">Saccharomycopsis crataegensis</name>
    <dbReference type="NCBI Taxonomy" id="43959"/>
    <lineage>
        <taxon>Eukaryota</taxon>
        <taxon>Fungi</taxon>
        <taxon>Dikarya</taxon>
        <taxon>Ascomycota</taxon>
        <taxon>Saccharomycotina</taxon>
        <taxon>Saccharomycetes</taxon>
        <taxon>Saccharomycopsidaceae</taxon>
        <taxon>Saccharomycopsis</taxon>
    </lineage>
</organism>
<feature type="domain" description="Zinc finger Sec23/Sec24-type" evidence="13">
    <location>
        <begin position="51"/>
        <end position="87"/>
    </location>
</feature>
<keyword evidence="6 12" id="KW-0256">Endoplasmic reticulum</keyword>
<dbReference type="InterPro" id="IPR006895">
    <property type="entry name" value="Znf_Sec23_Sec24"/>
</dbReference>
<comment type="subcellular location">
    <subcellularLocation>
        <location evidence="12">Cytoplasm</location>
    </subcellularLocation>
    <subcellularLocation>
        <location evidence="1 12">Cytoplasmic vesicle</location>
        <location evidence="1 12">COPII-coated vesicle membrane</location>
        <topology evidence="1 12">Peripheral membrane protein</topology>
        <orientation evidence="1 12">Cytoplasmic side</orientation>
    </subcellularLocation>
    <subcellularLocation>
        <location evidence="2 12">Endoplasmic reticulum membrane</location>
        <topology evidence="2 12">Peripheral membrane protein</topology>
        <orientation evidence="2 12">Cytoplasmic side</orientation>
    </subcellularLocation>
    <subcellularLocation>
        <location evidence="12">Golgi apparatus membrane</location>
        <topology evidence="12">Peripheral membrane protein</topology>
        <orientation evidence="12">Cytoplasmic side</orientation>
    </subcellularLocation>
</comment>
<keyword evidence="10 12" id="KW-0472">Membrane</keyword>
<gene>
    <name evidence="16" type="ORF">DASC09_036030</name>
</gene>
<dbReference type="Pfam" id="PF04811">
    <property type="entry name" value="Sec23_trunk"/>
    <property type="match status" value="1"/>
</dbReference>
<evidence type="ECO:0000256" key="3">
    <source>
        <dbReference type="ARBA" id="ARBA00009210"/>
    </source>
</evidence>
<dbReference type="SUPFAM" id="SSF81995">
    <property type="entry name" value="beta-sandwich domain of Sec23/24"/>
    <property type="match status" value="1"/>
</dbReference>
<evidence type="ECO:0000259" key="13">
    <source>
        <dbReference type="Pfam" id="PF04810"/>
    </source>
</evidence>
<dbReference type="GO" id="GO:0006886">
    <property type="term" value="P:intracellular protein transport"/>
    <property type="evidence" value="ECO:0007669"/>
    <property type="project" value="InterPro"/>
</dbReference>
<accession>A0AAV5QNB8</accession>
<comment type="function">
    <text evidence="12">Component of the coat protein complex II (COPII) which promotes the formation of transport vesicles from the endoplasmic reticulum (ER). The coat has two main functions, the physical deformation of the endoplasmic reticulum membrane into vesicles and the selection of cargo molecules.</text>
</comment>
<dbReference type="Gene3D" id="1.20.120.730">
    <property type="entry name" value="Sec23/Sec24 helical domain"/>
    <property type="match status" value="1"/>
</dbReference>
<comment type="caution">
    <text evidence="16">The sequence shown here is derived from an EMBL/GenBank/DDBJ whole genome shotgun (WGS) entry which is preliminary data.</text>
</comment>
<dbReference type="InterPro" id="IPR036180">
    <property type="entry name" value="Gelsolin-like_dom_sf"/>
</dbReference>
<evidence type="ECO:0000256" key="4">
    <source>
        <dbReference type="ARBA" id="ARBA00022448"/>
    </source>
</evidence>
<dbReference type="InterPro" id="IPR036175">
    <property type="entry name" value="Sec23/24_helical_dom_sf"/>
</dbReference>